<dbReference type="InterPro" id="IPR044992">
    <property type="entry name" value="ChyE-like"/>
</dbReference>
<dbReference type="InterPro" id="IPR017926">
    <property type="entry name" value="GATASE"/>
</dbReference>
<evidence type="ECO:0000313" key="3">
    <source>
        <dbReference type="Proteomes" id="UP000052022"/>
    </source>
</evidence>
<protein>
    <submittedName>
        <fullName evidence="2">GMP synthase [glutamine-hydrolyzing]</fullName>
        <ecNumber evidence="2">6.3.5.2</ecNumber>
    </submittedName>
</protein>
<dbReference type="Gene3D" id="3.40.50.880">
    <property type="match status" value="1"/>
</dbReference>
<dbReference type="PANTHER" id="PTHR42695">
    <property type="entry name" value="GLUTAMINE AMIDOTRANSFERASE YLR126C-RELATED"/>
    <property type="match status" value="1"/>
</dbReference>
<reference evidence="2 3" key="1">
    <citation type="submission" date="2015-09" db="EMBL/GenBank/DDBJ databases">
        <authorList>
            <consortium name="Swine Surveillance"/>
        </authorList>
    </citation>
    <scope>NUCLEOTIDE SEQUENCE [LARGE SCALE GENOMIC DNA]</scope>
    <source>
        <strain evidence="2 3">CECT 7557</strain>
    </source>
</reference>
<dbReference type="OrthoDB" id="9813383at2"/>
<dbReference type="EC" id="6.3.5.2" evidence="2"/>
<accession>A0A0N7LZX0</accession>
<gene>
    <name evidence="2" type="primary">guaA_1</name>
    <name evidence="2" type="ORF">TRM7557_02068</name>
</gene>
<dbReference type="EMBL" id="CYSD01000033">
    <property type="protein sequence ID" value="CUH78841.1"/>
    <property type="molecule type" value="Genomic_DNA"/>
</dbReference>
<organism evidence="2 3">
    <name type="scientific">Tritonibacter multivorans</name>
    <dbReference type="NCBI Taxonomy" id="928856"/>
    <lineage>
        <taxon>Bacteria</taxon>
        <taxon>Pseudomonadati</taxon>
        <taxon>Pseudomonadota</taxon>
        <taxon>Alphaproteobacteria</taxon>
        <taxon>Rhodobacterales</taxon>
        <taxon>Paracoccaceae</taxon>
        <taxon>Tritonibacter</taxon>
    </lineage>
</organism>
<evidence type="ECO:0000313" key="2">
    <source>
        <dbReference type="EMBL" id="CUH78841.1"/>
    </source>
</evidence>
<dbReference type="RefSeq" id="WP_058290125.1">
    <property type="nucleotide sequence ID" value="NZ_CYSD01000033.1"/>
</dbReference>
<dbReference type="PANTHER" id="PTHR42695:SF5">
    <property type="entry name" value="GLUTAMINE AMIDOTRANSFERASE YLR126C-RELATED"/>
    <property type="match status" value="1"/>
</dbReference>
<dbReference type="GO" id="GO:0005829">
    <property type="term" value="C:cytosol"/>
    <property type="evidence" value="ECO:0007669"/>
    <property type="project" value="TreeGrafter"/>
</dbReference>
<dbReference type="InterPro" id="IPR029062">
    <property type="entry name" value="Class_I_gatase-like"/>
</dbReference>
<keyword evidence="2" id="KW-0436">Ligase</keyword>
<proteinExistence type="predicted"/>
<dbReference type="Pfam" id="PF00117">
    <property type="entry name" value="GATase"/>
    <property type="match status" value="1"/>
</dbReference>
<dbReference type="Proteomes" id="UP000052022">
    <property type="component" value="Unassembled WGS sequence"/>
</dbReference>
<feature type="domain" description="Glutamine amidotransferase" evidence="1">
    <location>
        <begin position="52"/>
        <end position="196"/>
    </location>
</feature>
<dbReference type="STRING" id="928856.SAMN04488049_110118"/>
<name>A0A0N7LZX0_9RHOB</name>
<dbReference type="PROSITE" id="PS51273">
    <property type="entry name" value="GATASE_TYPE_1"/>
    <property type="match status" value="1"/>
</dbReference>
<dbReference type="SUPFAM" id="SSF52317">
    <property type="entry name" value="Class I glutamine amidotransferase-like"/>
    <property type="match status" value="1"/>
</dbReference>
<dbReference type="GO" id="GO:0003922">
    <property type="term" value="F:GMP synthase (glutamine-hydrolyzing) activity"/>
    <property type="evidence" value="ECO:0007669"/>
    <property type="project" value="UniProtKB-EC"/>
</dbReference>
<evidence type="ECO:0000259" key="1">
    <source>
        <dbReference type="Pfam" id="PF00117"/>
    </source>
</evidence>
<dbReference type="AlphaFoldDB" id="A0A0N7LZX0"/>
<sequence length="257" mass="26809">MTTILIVEGNTPDLVVKGHSGSYGFLRAFADFAPEVELRLVSPYAADLSSAQLGGVDGVIFTGAGTPFGVDAPEAAPLRAAMELVFTTGLPVWGSCNGMQLGAYVLGGTVGDCPNGREIGVAQNLQITKAGQGHPMMEGRATGFSVPCIHRHEVTSLGPDTVLMAFNAHTQIQTIACQSGTVDFWGAQYHPELSLADIGVYAAGDAFGDNDTLLRDLQTGDSDAAAAARLGTDPAQLAARTLELQNWLGHVRRKAAV</sequence>
<keyword evidence="3" id="KW-1185">Reference proteome</keyword>